<sequence>MHLLSVIAMYLLQRLHVDNRFLMIGGFVLGCIGTVLVGDWQSIRGDPCSIGFSRNFIPIVVSDLIGKSKEGSGWLMGLMMAASGLSQSVGPLWTNPLYLLVGNRTWLVSTILSSLQFILIILFIIFFKQFKAKKE</sequence>
<organism evidence="2">
    <name type="scientific">Amphimedon queenslandica</name>
    <name type="common">Sponge</name>
    <dbReference type="NCBI Taxonomy" id="400682"/>
    <lineage>
        <taxon>Eukaryota</taxon>
        <taxon>Metazoa</taxon>
        <taxon>Porifera</taxon>
        <taxon>Demospongiae</taxon>
        <taxon>Heteroscleromorpha</taxon>
        <taxon>Haplosclerida</taxon>
        <taxon>Niphatidae</taxon>
        <taxon>Amphimedon</taxon>
    </lineage>
</organism>
<feature type="transmembrane region" description="Helical" evidence="1">
    <location>
        <begin position="106"/>
        <end position="127"/>
    </location>
</feature>
<accession>A0A1X7ULK8</accession>
<feature type="transmembrane region" description="Helical" evidence="1">
    <location>
        <begin position="20"/>
        <end position="37"/>
    </location>
</feature>
<evidence type="ECO:0000313" key="2">
    <source>
        <dbReference type="EnsemblMetazoa" id="Aqu2.1.28870_001"/>
    </source>
</evidence>
<dbReference type="EnsemblMetazoa" id="Aqu2.1.28870_001">
    <property type="protein sequence ID" value="Aqu2.1.28870_001"/>
    <property type="gene ID" value="Aqu2.1.28870"/>
</dbReference>
<evidence type="ECO:0000256" key="1">
    <source>
        <dbReference type="SAM" id="Phobius"/>
    </source>
</evidence>
<dbReference type="AlphaFoldDB" id="A0A1X7ULK8"/>
<name>A0A1X7ULK8_AMPQE</name>
<proteinExistence type="predicted"/>
<dbReference type="InParanoid" id="A0A1X7ULK8"/>
<reference evidence="2" key="1">
    <citation type="submission" date="2017-05" db="UniProtKB">
        <authorList>
            <consortium name="EnsemblMetazoa"/>
        </authorList>
    </citation>
    <scope>IDENTIFICATION</scope>
</reference>
<keyword evidence="1" id="KW-0812">Transmembrane</keyword>
<keyword evidence="1" id="KW-0472">Membrane</keyword>
<keyword evidence="1" id="KW-1133">Transmembrane helix</keyword>
<protein>
    <submittedName>
        <fullName evidence="2">Uncharacterized protein</fullName>
    </submittedName>
</protein>